<evidence type="ECO:0000313" key="5">
    <source>
        <dbReference type="Proteomes" id="UP000472270"/>
    </source>
</evidence>
<dbReference type="InterPro" id="IPR007751">
    <property type="entry name" value="DUF676_lipase-like"/>
</dbReference>
<feature type="region of interest" description="Disordered" evidence="2">
    <location>
        <begin position="794"/>
        <end position="855"/>
    </location>
</feature>
<reference evidence="4" key="1">
    <citation type="submission" date="2025-08" db="UniProtKB">
        <authorList>
            <consortium name="Ensembl"/>
        </authorList>
    </citation>
    <scope>IDENTIFICATION</scope>
</reference>
<dbReference type="InterPro" id="IPR044294">
    <property type="entry name" value="Lipase-like"/>
</dbReference>
<feature type="domain" description="DUF676" evidence="3">
    <location>
        <begin position="1033"/>
        <end position="1213"/>
    </location>
</feature>
<dbReference type="PANTHER" id="PTHR12482">
    <property type="entry name" value="LIPASE ROG1-RELATED-RELATED"/>
    <property type="match status" value="1"/>
</dbReference>
<dbReference type="Proteomes" id="UP000472270">
    <property type="component" value="Unassembled WGS sequence"/>
</dbReference>
<dbReference type="SUPFAM" id="SSF53474">
    <property type="entry name" value="alpha/beta-Hydrolases"/>
    <property type="match status" value="1"/>
</dbReference>
<protein>
    <submittedName>
        <fullName evidence="4">Protein FAM135A-like</fullName>
    </submittedName>
</protein>
<evidence type="ECO:0000256" key="1">
    <source>
        <dbReference type="ARBA" id="ARBA00007949"/>
    </source>
</evidence>
<name>A0A673HWK1_9TELE</name>
<feature type="compositionally biased region" description="Polar residues" evidence="2">
    <location>
        <begin position="726"/>
        <end position="746"/>
    </location>
</feature>
<dbReference type="PANTHER" id="PTHR12482:SF40">
    <property type="entry name" value="PROTEIN FAM135A"/>
    <property type="match status" value="1"/>
</dbReference>
<dbReference type="InterPro" id="IPR029058">
    <property type="entry name" value="AB_hydrolase_fold"/>
</dbReference>
<gene>
    <name evidence="4" type="primary">LOC107736843</name>
</gene>
<sequence length="1288" mass="142671">MTEVQATVEFSVELHKFYNLCDALLICYLTGSDLAFPAAVQDDVVCSKTFQILYKNEEILVNDVLVFKVMMLLDAKKVEESLNEMDFQMSLDLYFTDGDYSPEDPSSLQSISSRILRLHFSLHRGIHQHVNVMFDYFHLSVISATIHASLVALHQPLISFPRPVKSTWLNRNAPAQSKDSLIPTLESVVFGTTYVKQLSPDGKTFLVLDQCLQHAFSLHQNMCASLLRAYQGLFCYLTSLTKNLPASQRIELAKPSMQVLYERVLRRPYPRGQRHVYIGMSLQNRPSKSAESPDEFAELVNMNLAQLCSLLMALWGNFLEVVSLNERVSELLAQEHHTLRVQRFAEAFFCLEHPRQSALAYQELHAHSHQQMTTAIKNSSYFLSLPPLPVECADLDGDVNSLPIIFEDRYLESVTEGMYNGTSGLITISSYKKKTLILKVFKICASFKPPLKSKAKSIKLKKNAKTENSKKLIRQSSKDSVVLTGYKNLKVPHGEPTTKSKEVDTQCNPKGELDDVGKYILQNETATTHCAQNTKDCTTSDIQGNVGIQSDSFSNLLSLQMQTRPQAGTGAEAAQSAAARIDLTHPPVGLRHIDVKPSDKDPYQGDKVTIILPHHSDPSAKRDVPEITQTDFSEFKSRFGDGATFIGACGAALRSDCVPQASSRLSDSGIESEPSSATQLAPFSPSPFASTSLEPPTDPILQSAHQRPSPLSPASRGATALEGLNPESTSGISGVQSSLTSINSLPSDDEVETEVTSRKSSILVQEQNLIFSGESHSLALSSSRVLTPQKASISQGDGLVSYNEDSATQPRCETNAPGRPTGSSETDLPGGAASGPEACSEPQTAAQSSTSVTSSTDLVKKGFVENYFGSRSSTDISEISPLETAAVTLGIQTCTNANDEEEEEEQDHEMIENGYYEETDGLVYVNGLPGEEGRCEDGGAEGRTLFYDHLGLEQLQETYIPSAGLQTRPPGPASASNDLLWETYQASCTVRWQIWRPLCHISAWMRMKTVMRLGVQIYRFRLIFLIIKTISLGNSADLRLVKTYLELGLPGARIDFLMSERNQNDTFADFESMTDRLLDEIVQYIQIYNLTVSKISFVGHSLGNLIVRSVLTRPRFKCYLSRLHTFLSLSGPHLGTLYNSSALVNTGLWFMQKWKKSGSLLQLTCRDHSDPRQTFLYKLSKKAGLQFFKNVVLVGSLQDRYVPYHSARIEMCKTALKDKQTGPVYAEMIENLLLPVLQKDCNLVRYDVIHALPNTANSLIGRAAHIAVLDSEIFLEKFFLVAGLKFFQ</sequence>
<evidence type="ECO:0000313" key="4">
    <source>
        <dbReference type="Ensembl" id="ENSSRHP00000030944.1"/>
    </source>
</evidence>
<dbReference type="Pfam" id="PF12394">
    <property type="entry name" value="DUF3657"/>
    <property type="match status" value="1"/>
</dbReference>
<accession>A0A673HWK1</accession>
<feature type="compositionally biased region" description="Polar residues" evidence="2">
    <location>
        <begin position="803"/>
        <end position="812"/>
    </location>
</feature>
<dbReference type="FunFam" id="3.40.50.1820:FF:000004">
    <property type="entry name" value="Protein FAM135A isoform a"/>
    <property type="match status" value="1"/>
</dbReference>
<dbReference type="Pfam" id="PF05057">
    <property type="entry name" value="DUF676"/>
    <property type="match status" value="1"/>
</dbReference>
<organism evidence="4 5">
    <name type="scientific">Sinocyclocheilus rhinocerous</name>
    <dbReference type="NCBI Taxonomy" id="307959"/>
    <lineage>
        <taxon>Eukaryota</taxon>
        <taxon>Metazoa</taxon>
        <taxon>Chordata</taxon>
        <taxon>Craniata</taxon>
        <taxon>Vertebrata</taxon>
        <taxon>Euteleostomi</taxon>
        <taxon>Actinopterygii</taxon>
        <taxon>Neopterygii</taxon>
        <taxon>Teleostei</taxon>
        <taxon>Ostariophysi</taxon>
        <taxon>Cypriniformes</taxon>
        <taxon>Cyprinidae</taxon>
        <taxon>Cyprininae</taxon>
        <taxon>Sinocyclocheilus</taxon>
    </lineage>
</organism>
<dbReference type="InterPro" id="IPR022122">
    <property type="entry name" value="DUF3657"/>
</dbReference>
<dbReference type="Gene3D" id="3.40.50.1820">
    <property type="entry name" value="alpha/beta hydrolase"/>
    <property type="match status" value="1"/>
</dbReference>
<evidence type="ECO:0000259" key="3">
    <source>
        <dbReference type="Pfam" id="PF05057"/>
    </source>
</evidence>
<comment type="similarity">
    <text evidence="1">Belongs to the FAM135 family.</text>
</comment>
<feature type="region of interest" description="Disordered" evidence="2">
    <location>
        <begin position="662"/>
        <end position="760"/>
    </location>
</feature>
<proteinExistence type="inferred from homology"/>
<feature type="compositionally biased region" description="Low complexity" evidence="2">
    <location>
        <begin position="681"/>
        <end position="690"/>
    </location>
</feature>
<keyword evidence="5" id="KW-1185">Reference proteome</keyword>
<reference evidence="4" key="2">
    <citation type="submission" date="2025-09" db="UniProtKB">
        <authorList>
            <consortium name="Ensembl"/>
        </authorList>
    </citation>
    <scope>IDENTIFICATION</scope>
</reference>
<evidence type="ECO:0000256" key="2">
    <source>
        <dbReference type="SAM" id="MobiDB-lite"/>
    </source>
</evidence>
<feature type="compositionally biased region" description="Low complexity" evidence="2">
    <location>
        <begin position="843"/>
        <end position="855"/>
    </location>
</feature>
<dbReference type="Ensembl" id="ENSSRHT00000031849.1">
    <property type="protein sequence ID" value="ENSSRHP00000030944.1"/>
    <property type="gene ID" value="ENSSRHG00000015415.1"/>
</dbReference>